<evidence type="ECO:0008006" key="8">
    <source>
        <dbReference type="Google" id="ProtNLM"/>
    </source>
</evidence>
<dbReference type="PANTHER" id="PTHR37042">
    <property type="entry name" value="OUTER MEMBRANE PROTEIN RV1973"/>
    <property type="match status" value="1"/>
</dbReference>
<reference evidence="4" key="5">
    <citation type="submission" date="2023-12" db="EMBL/GenBank/DDBJ databases">
        <authorList>
            <person name="Sun Q."/>
            <person name="Inoue M."/>
        </authorList>
    </citation>
    <scope>NUCLEOTIDE SEQUENCE</scope>
    <source>
        <strain evidence="4">JCM 10664</strain>
    </source>
</reference>
<feature type="region of interest" description="Disordered" evidence="3">
    <location>
        <begin position="1"/>
        <end position="100"/>
    </location>
</feature>
<reference evidence="5" key="4">
    <citation type="submission" date="2020-09" db="EMBL/GenBank/DDBJ databases">
        <authorList>
            <person name="Sun Q."/>
            <person name="Zhou Y."/>
        </authorList>
    </citation>
    <scope>NUCLEOTIDE SEQUENCE</scope>
    <source>
        <strain evidence="5">CGMCC 4.7206</strain>
    </source>
</reference>
<evidence type="ECO:0000256" key="3">
    <source>
        <dbReference type="SAM" id="MobiDB-lite"/>
    </source>
</evidence>
<dbReference type="AlphaFoldDB" id="A0A917NE16"/>
<keyword evidence="2" id="KW-0472">Membrane</keyword>
<dbReference type="GO" id="GO:0016020">
    <property type="term" value="C:membrane"/>
    <property type="evidence" value="ECO:0007669"/>
    <property type="project" value="UniProtKB-SubCell"/>
</dbReference>
<reference evidence="7" key="3">
    <citation type="journal article" date="2019" name="Int. J. Syst. Evol. Microbiol.">
        <title>The Global Catalogue of Microorganisms (GCM) 10K type strain sequencing project: providing services to taxonomists for standard genome sequencing and annotation.</title>
        <authorList>
            <consortium name="The Broad Institute Genomics Platform"/>
            <consortium name="The Broad Institute Genome Sequencing Center for Infectious Disease"/>
            <person name="Wu L."/>
            <person name="Ma J."/>
        </authorList>
    </citation>
    <scope>NUCLEOTIDE SEQUENCE [LARGE SCALE GENOMIC DNA]</scope>
    <source>
        <strain evidence="7">JCM 10664</strain>
    </source>
</reference>
<dbReference type="RefSeq" id="WP_188988719.1">
    <property type="nucleotide sequence ID" value="NZ_BAAAHC010000003.1"/>
</dbReference>
<feature type="compositionally biased region" description="Gly residues" evidence="3">
    <location>
        <begin position="41"/>
        <end position="52"/>
    </location>
</feature>
<comment type="subcellular location">
    <subcellularLocation>
        <location evidence="1">Membrane</location>
    </subcellularLocation>
</comment>
<evidence type="ECO:0000313" key="5">
    <source>
        <dbReference type="EMBL" id="GGI93751.1"/>
    </source>
</evidence>
<feature type="compositionally biased region" description="Basic residues" evidence="3">
    <location>
        <begin position="1"/>
        <end position="17"/>
    </location>
</feature>
<evidence type="ECO:0000256" key="1">
    <source>
        <dbReference type="ARBA" id="ARBA00004370"/>
    </source>
</evidence>
<keyword evidence="7" id="KW-1185">Reference proteome</keyword>
<protein>
    <recommendedName>
        <fullName evidence="8">Mce-associated membrane protein</fullName>
    </recommendedName>
</protein>
<dbReference type="EMBL" id="BAAAHC010000003">
    <property type="protein sequence ID" value="GAA0504779.1"/>
    <property type="molecule type" value="Genomic_DNA"/>
</dbReference>
<organism evidence="5 6">
    <name type="scientific">Saccharopolyspora thermophila</name>
    <dbReference type="NCBI Taxonomy" id="89367"/>
    <lineage>
        <taxon>Bacteria</taxon>
        <taxon>Bacillati</taxon>
        <taxon>Actinomycetota</taxon>
        <taxon>Actinomycetes</taxon>
        <taxon>Pseudonocardiales</taxon>
        <taxon>Pseudonocardiaceae</taxon>
        <taxon>Saccharopolyspora</taxon>
    </lineage>
</organism>
<gene>
    <name evidence="4" type="ORF">GCM10009545_03240</name>
    <name evidence="5" type="ORF">GCM10011581_33610</name>
</gene>
<evidence type="ECO:0000256" key="2">
    <source>
        <dbReference type="ARBA" id="ARBA00023136"/>
    </source>
</evidence>
<evidence type="ECO:0000313" key="7">
    <source>
        <dbReference type="Proteomes" id="UP001500220"/>
    </source>
</evidence>
<reference evidence="4" key="1">
    <citation type="journal article" date="2014" name="Int. J. Syst. Evol. Microbiol.">
        <title>Complete genome of a new Firmicutes species belonging to the dominant human colonic microbiota ('Ruminococcus bicirculans') reveals two chromosomes and a selective capacity to utilize plant glucans.</title>
        <authorList>
            <consortium name="NISC Comparative Sequencing Program"/>
            <person name="Wegmann U."/>
            <person name="Louis P."/>
            <person name="Goesmann A."/>
            <person name="Henrissat B."/>
            <person name="Duncan S.H."/>
            <person name="Flint H.J."/>
        </authorList>
    </citation>
    <scope>NUCLEOTIDE SEQUENCE</scope>
    <source>
        <strain evidence="4">JCM 10664</strain>
    </source>
</reference>
<dbReference type="PANTHER" id="PTHR37042:SF4">
    <property type="entry name" value="OUTER MEMBRANE PROTEIN RV1973"/>
    <property type="match status" value="1"/>
</dbReference>
<dbReference type="Proteomes" id="UP000597989">
    <property type="component" value="Unassembled WGS sequence"/>
</dbReference>
<reference evidence="5 6" key="2">
    <citation type="journal article" date="2014" name="Int. J. Syst. Evol. Microbiol.">
        <title>Complete genome sequence of Corynebacterium casei LMG S-19264T (=DSM 44701T), isolated from a smear-ripened cheese.</title>
        <authorList>
            <consortium name="US DOE Joint Genome Institute (JGI-PGF)"/>
            <person name="Walter F."/>
            <person name="Albersmeier A."/>
            <person name="Kalinowski J."/>
            <person name="Ruckert C."/>
        </authorList>
    </citation>
    <scope>NUCLEOTIDE SEQUENCE [LARGE SCALE GENOMIC DNA]</scope>
    <source>
        <strain evidence="5 6">CGMCC 4.7206</strain>
    </source>
</reference>
<evidence type="ECO:0000313" key="6">
    <source>
        <dbReference type="Proteomes" id="UP000597989"/>
    </source>
</evidence>
<name>A0A917NE16_9PSEU</name>
<sequence length="300" mass="30865">MPRNRRPGRPTPTRRPKVAGLRNRENRTGTRPRAAQPDAAGGNGVPTAGGGAAADDVAAQPDAAGDVAGGPSDEAGGPSDESAAEEPSGEQTAPVPGVVGPGAGAGVAAWESGAAAQSPAVALAEQRAGDAEPVRQGSPWGLLVASVILTLLAVWFGAEAYFTRYTGPAANEALVSAGVTSEVNGQITDAVETLFSYDFTNTAKTENAARELLIGPAVQRYDELFAVVKQQAPQQQLIVTTTVNNSAVTRLQGDRAEVLLFVDQHALRATTGETNTGPAQLSVTAEKQGGRWKISQIILR</sequence>
<evidence type="ECO:0000313" key="4">
    <source>
        <dbReference type="EMBL" id="GAA0504779.1"/>
    </source>
</evidence>
<dbReference type="EMBL" id="BMMT01000011">
    <property type="protein sequence ID" value="GGI93751.1"/>
    <property type="molecule type" value="Genomic_DNA"/>
</dbReference>
<proteinExistence type="predicted"/>
<comment type="caution">
    <text evidence="5">The sequence shown here is derived from an EMBL/GenBank/DDBJ whole genome shotgun (WGS) entry which is preliminary data.</text>
</comment>
<accession>A0A917NE16</accession>
<feature type="compositionally biased region" description="Low complexity" evidence="3">
    <location>
        <begin position="53"/>
        <end position="71"/>
    </location>
</feature>
<dbReference type="Proteomes" id="UP001500220">
    <property type="component" value="Unassembled WGS sequence"/>
</dbReference>